<protein>
    <submittedName>
        <fullName evidence="1">RHS repeat protein</fullName>
    </submittedName>
</protein>
<sequence>MVEKLRSLAAIQKIGFLVWACVATPTFAQETIKYEYDALGRLINVERDRANTTTETIDYEYDAAANRTRLTRATIGDNGQGGSDPASGGTPVYRIIFNGRFMVIQTTAGS</sequence>
<keyword evidence="2" id="KW-1185">Reference proteome</keyword>
<dbReference type="RefSeq" id="WP_218316877.1">
    <property type="nucleotide sequence ID" value="NZ_JAGSPB010000002.1"/>
</dbReference>
<accession>A0ABS6SMI4</accession>
<evidence type="ECO:0000313" key="2">
    <source>
        <dbReference type="Proteomes" id="UP000699975"/>
    </source>
</evidence>
<reference evidence="1 2" key="1">
    <citation type="submission" date="2021-04" db="EMBL/GenBank/DDBJ databases">
        <authorList>
            <person name="Pira H."/>
            <person name="Risdian C."/>
            <person name="Wink J."/>
        </authorList>
    </citation>
    <scope>NUCLEOTIDE SEQUENCE [LARGE SCALE GENOMIC DNA]</scope>
    <source>
        <strain evidence="1 2">WH131</strain>
    </source>
</reference>
<proteinExistence type="predicted"/>
<organism evidence="1 2">
    <name type="scientific">Erythrobacter ani</name>
    <dbReference type="NCBI Taxonomy" id="2827235"/>
    <lineage>
        <taxon>Bacteria</taxon>
        <taxon>Pseudomonadati</taxon>
        <taxon>Pseudomonadota</taxon>
        <taxon>Alphaproteobacteria</taxon>
        <taxon>Sphingomonadales</taxon>
        <taxon>Erythrobacteraceae</taxon>
        <taxon>Erythrobacter/Porphyrobacter group</taxon>
        <taxon>Erythrobacter</taxon>
    </lineage>
</organism>
<name>A0ABS6SMI4_9SPHN</name>
<dbReference type="EMBL" id="JAGSPB010000002">
    <property type="protein sequence ID" value="MBV7266255.1"/>
    <property type="molecule type" value="Genomic_DNA"/>
</dbReference>
<comment type="caution">
    <text evidence="1">The sequence shown here is derived from an EMBL/GenBank/DDBJ whole genome shotgun (WGS) entry which is preliminary data.</text>
</comment>
<gene>
    <name evidence="1" type="ORF">KCG45_08700</name>
</gene>
<dbReference type="Proteomes" id="UP000699975">
    <property type="component" value="Unassembled WGS sequence"/>
</dbReference>
<evidence type="ECO:0000313" key="1">
    <source>
        <dbReference type="EMBL" id="MBV7266255.1"/>
    </source>
</evidence>